<dbReference type="InterPro" id="IPR009003">
    <property type="entry name" value="Peptidase_S1_PA"/>
</dbReference>
<dbReference type="Proteomes" id="UP000294894">
    <property type="component" value="Chromosome"/>
</dbReference>
<sequence>MTAALRIGDVAIRQGELHEFTEYQDIQRAVLPVLAVQDGTVKGLGTAVCIGPGWFVTAKHVIDEHYNNHATNPDEGSGLYVYLQTDQHPPSEPEAIFGALLEVSAINLHTETDLATMSTQLPGQTSDWLRHLPLALRMPDVGEPVMFVGYPGTKVEFEKPEDENPILTIEPHPTVSVGEVLSQEPIRRFQKYRGSPGFESDAPGPWGTSGGAVLDAEGQVVGFLSSSMDLGGDPPASSTYAAAVGPVLELNVMVPSAASSDEGGEVAQVAHLVMHDHIDCDVYPTFDVDPDGNAFYRVSEPSTENL</sequence>
<dbReference type="Pfam" id="PF13365">
    <property type="entry name" value="Trypsin_2"/>
    <property type="match status" value="1"/>
</dbReference>
<organism evidence="1 2">
    <name type="scientific">Nocardioides euryhalodurans</name>
    <dbReference type="NCBI Taxonomy" id="2518370"/>
    <lineage>
        <taxon>Bacteria</taxon>
        <taxon>Bacillati</taxon>
        <taxon>Actinomycetota</taxon>
        <taxon>Actinomycetes</taxon>
        <taxon>Propionibacteriales</taxon>
        <taxon>Nocardioidaceae</taxon>
        <taxon>Nocardioides</taxon>
    </lineage>
</organism>
<dbReference type="GO" id="GO:0008233">
    <property type="term" value="F:peptidase activity"/>
    <property type="evidence" value="ECO:0007669"/>
    <property type="project" value="UniProtKB-KW"/>
</dbReference>
<dbReference type="SUPFAM" id="SSF50494">
    <property type="entry name" value="Trypsin-like serine proteases"/>
    <property type="match status" value="1"/>
</dbReference>
<evidence type="ECO:0000313" key="2">
    <source>
        <dbReference type="Proteomes" id="UP000294894"/>
    </source>
</evidence>
<dbReference type="OrthoDB" id="4626699at2"/>
<reference evidence="1 2" key="1">
    <citation type="submission" date="2019-03" db="EMBL/GenBank/DDBJ databases">
        <title>Three New Species of Nocardioides, Nocardioides euryhalodurans sp. nov., Nocardioides seonyuensis sp. nov. and Nocardioides eburneoflavus sp. nov., Iolated from Soil.</title>
        <authorList>
            <person name="Roh S.G."/>
            <person name="Lee C."/>
            <person name="Kim M.-K."/>
            <person name="Kim S.B."/>
        </authorList>
    </citation>
    <scope>NUCLEOTIDE SEQUENCE [LARGE SCALE GENOMIC DNA]</scope>
    <source>
        <strain evidence="1 2">MMS17-SY117</strain>
    </source>
</reference>
<protein>
    <submittedName>
        <fullName evidence="1">Serine protease</fullName>
    </submittedName>
</protein>
<dbReference type="GO" id="GO:0006508">
    <property type="term" value="P:proteolysis"/>
    <property type="evidence" value="ECO:0007669"/>
    <property type="project" value="UniProtKB-KW"/>
</dbReference>
<dbReference type="KEGG" id="noy:EXE57_16865"/>
<keyword evidence="2" id="KW-1185">Reference proteome</keyword>
<accession>A0A4P7GNU0</accession>
<keyword evidence="1" id="KW-0378">Hydrolase</keyword>
<keyword evidence="1" id="KW-0645">Protease</keyword>
<name>A0A4P7GNU0_9ACTN</name>
<proteinExistence type="predicted"/>
<dbReference type="AlphaFoldDB" id="A0A4P7GNU0"/>
<gene>
    <name evidence="1" type="ORF">EXE57_16865</name>
</gene>
<dbReference type="Gene3D" id="2.40.10.120">
    <property type="match status" value="1"/>
</dbReference>
<evidence type="ECO:0000313" key="1">
    <source>
        <dbReference type="EMBL" id="QBR93760.1"/>
    </source>
</evidence>
<dbReference type="EMBL" id="CP038267">
    <property type="protein sequence ID" value="QBR93760.1"/>
    <property type="molecule type" value="Genomic_DNA"/>
</dbReference>